<accession>A0A9P1NXB7</accession>
<protein>
    <submittedName>
        <fullName evidence="1">Uncharacterized protein</fullName>
    </submittedName>
</protein>
<reference evidence="1 2" key="1">
    <citation type="submission" date="2014-02" db="EMBL/GenBank/DDBJ databases">
        <authorList>
            <person name="Genoscope - CEA"/>
        </authorList>
    </citation>
    <scope>NUCLEOTIDE SEQUENCE [LARGE SCALE GENOMIC DNA]</scope>
    <source>
        <strain evidence="1 2">PCC 8005</strain>
    </source>
</reference>
<keyword evidence="2" id="KW-1185">Reference proteome</keyword>
<dbReference type="Proteomes" id="UP000032946">
    <property type="component" value="Chromosome"/>
</dbReference>
<proteinExistence type="predicted"/>
<dbReference type="EMBL" id="FO818640">
    <property type="protein sequence ID" value="CDM93534.1"/>
    <property type="molecule type" value="Genomic_DNA"/>
</dbReference>
<name>A0A9P1NXB7_9CYAN</name>
<dbReference type="AlphaFoldDB" id="A0A9P1NXB7"/>
<evidence type="ECO:0000313" key="2">
    <source>
        <dbReference type="Proteomes" id="UP000032946"/>
    </source>
</evidence>
<sequence>MVFAWTKNLDTSLILGQTNFFMEFEVCFYRSRMEFEVKPKFL</sequence>
<evidence type="ECO:0000313" key="1">
    <source>
        <dbReference type="EMBL" id="CDM93534.1"/>
    </source>
</evidence>
<gene>
    <name evidence="1" type="ORF">ARTHRO_11207</name>
</gene>
<organism evidence="1 2">
    <name type="scientific">Limnospira indica PCC 8005</name>
    <dbReference type="NCBI Taxonomy" id="376219"/>
    <lineage>
        <taxon>Bacteria</taxon>
        <taxon>Bacillati</taxon>
        <taxon>Cyanobacteriota</taxon>
        <taxon>Cyanophyceae</taxon>
        <taxon>Oscillatoriophycideae</taxon>
        <taxon>Oscillatoriales</taxon>
        <taxon>Sirenicapillariaceae</taxon>
        <taxon>Limnospira</taxon>
    </lineage>
</organism>